<organism evidence="2 3">
    <name type="scientific">Candidatus Lachnoclostridium stercoravium</name>
    <dbReference type="NCBI Taxonomy" id="2838633"/>
    <lineage>
        <taxon>Bacteria</taxon>
        <taxon>Bacillati</taxon>
        <taxon>Bacillota</taxon>
        <taxon>Clostridia</taxon>
        <taxon>Lachnospirales</taxon>
        <taxon>Lachnospiraceae</taxon>
    </lineage>
</organism>
<evidence type="ECO:0000313" key="2">
    <source>
        <dbReference type="EMBL" id="HJA70316.1"/>
    </source>
</evidence>
<dbReference type="Pfam" id="PF01261">
    <property type="entry name" value="AP_endonuc_2"/>
    <property type="match status" value="1"/>
</dbReference>
<dbReference type="InterPro" id="IPR050312">
    <property type="entry name" value="IolE/XylAMocC-like"/>
</dbReference>
<dbReference type="Proteomes" id="UP000823900">
    <property type="component" value="Unassembled WGS sequence"/>
</dbReference>
<dbReference type="SUPFAM" id="SSF51658">
    <property type="entry name" value="Xylose isomerase-like"/>
    <property type="match status" value="1"/>
</dbReference>
<dbReference type="InterPro" id="IPR036237">
    <property type="entry name" value="Xyl_isomerase-like_sf"/>
</dbReference>
<comment type="caution">
    <text evidence="2">The sequence shown here is derived from an EMBL/GenBank/DDBJ whole genome shotgun (WGS) entry which is preliminary data.</text>
</comment>
<dbReference type="Gene3D" id="3.20.20.150">
    <property type="entry name" value="Divalent-metal-dependent TIM barrel enzymes"/>
    <property type="match status" value="1"/>
</dbReference>
<dbReference type="GO" id="GO:0016853">
    <property type="term" value="F:isomerase activity"/>
    <property type="evidence" value="ECO:0007669"/>
    <property type="project" value="UniProtKB-KW"/>
</dbReference>
<protein>
    <submittedName>
        <fullName evidence="2">Sugar phosphate isomerase/epimerase</fullName>
    </submittedName>
</protein>
<evidence type="ECO:0000313" key="3">
    <source>
        <dbReference type="Proteomes" id="UP000823900"/>
    </source>
</evidence>
<proteinExistence type="predicted"/>
<accession>A0A9D2KNT9</accession>
<reference evidence="2" key="2">
    <citation type="submission" date="2021-04" db="EMBL/GenBank/DDBJ databases">
        <authorList>
            <person name="Gilroy R."/>
        </authorList>
    </citation>
    <scope>NUCLEOTIDE SEQUENCE</scope>
    <source>
        <strain evidence="2">CHK178-16964</strain>
    </source>
</reference>
<dbReference type="EMBL" id="DWZA01000019">
    <property type="protein sequence ID" value="HJA70316.1"/>
    <property type="molecule type" value="Genomic_DNA"/>
</dbReference>
<sequence>MARPVTLFTIQWGDLPLEEICRLGQQMGYEGLELSAAHLDMKKAAEDPAYVAYVKDTLKKYNLGCWAISNHLAGQCVVDTLEGAYDPRLDGFAPGELAGKPEEIQKWAIESMKQTAHAAKAMGVDVVTFFMGSPIWKFWYSFPQTSEQMVEEGYQKVKELWSPIMDEFDKCGVKLALEIHPTEIAFDYWSTKKLLEVFEYRPTLGINFDPSHLIWQGIDPAVFILDFADRIYHVHVKDAKLNLNGRNGILGSHITFGNQRRGWNFVSPGHGDVDFDNIIRALNQIGYAGPLSIEWEDSGMERVFGGTEACEFTKKINFSASDVAFDDAIKTK</sequence>
<dbReference type="AlphaFoldDB" id="A0A9D2KNT9"/>
<evidence type="ECO:0000259" key="1">
    <source>
        <dbReference type="Pfam" id="PF01261"/>
    </source>
</evidence>
<name>A0A9D2KNT9_9FIRM</name>
<dbReference type="PANTHER" id="PTHR12110:SF21">
    <property type="entry name" value="XYLOSE ISOMERASE-LIKE TIM BARREL DOMAIN-CONTAINING PROTEIN"/>
    <property type="match status" value="1"/>
</dbReference>
<keyword evidence="2" id="KW-0413">Isomerase</keyword>
<dbReference type="PANTHER" id="PTHR12110">
    <property type="entry name" value="HYDROXYPYRUVATE ISOMERASE"/>
    <property type="match status" value="1"/>
</dbReference>
<reference evidence="2" key="1">
    <citation type="journal article" date="2021" name="PeerJ">
        <title>Extensive microbial diversity within the chicken gut microbiome revealed by metagenomics and culture.</title>
        <authorList>
            <person name="Gilroy R."/>
            <person name="Ravi A."/>
            <person name="Getino M."/>
            <person name="Pursley I."/>
            <person name="Horton D.L."/>
            <person name="Alikhan N.F."/>
            <person name="Baker D."/>
            <person name="Gharbi K."/>
            <person name="Hall N."/>
            <person name="Watson M."/>
            <person name="Adriaenssens E.M."/>
            <person name="Foster-Nyarko E."/>
            <person name="Jarju S."/>
            <person name="Secka A."/>
            <person name="Antonio M."/>
            <person name="Oren A."/>
            <person name="Chaudhuri R.R."/>
            <person name="La Ragione R."/>
            <person name="Hildebrand F."/>
            <person name="Pallen M.J."/>
        </authorList>
    </citation>
    <scope>NUCLEOTIDE SEQUENCE</scope>
    <source>
        <strain evidence="2">CHK178-16964</strain>
    </source>
</reference>
<feature type="domain" description="Xylose isomerase-like TIM barrel" evidence="1">
    <location>
        <begin position="25"/>
        <end position="315"/>
    </location>
</feature>
<dbReference type="InterPro" id="IPR013022">
    <property type="entry name" value="Xyl_isomerase-like_TIM-brl"/>
</dbReference>
<gene>
    <name evidence="2" type="ORF">IAA07_01890</name>
</gene>